<accession>A0A2T3P044</accession>
<evidence type="ECO:0000313" key="6">
    <source>
        <dbReference type="EMBL" id="PSW21893.1"/>
    </source>
</evidence>
<evidence type="ECO:0000313" key="7">
    <source>
        <dbReference type="Proteomes" id="UP000241771"/>
    </source>
</evidence>
<dbReference type="OrthoDB" id="326421at2"/>
<organism evidence="6 7">
    <name type="scientific">Photobacterium sanctipauli</name>
    <dbReference type="NCBI Taxonomy" id="1342794"/>
    <lineage>
        <taxon>Bacteria</taxon>
        <taxon>Pseudomonadati</taxon>
        <taxon>Pseudomonadota</taxon>
        <taxon>Gammaproteobacteria</taxon>
        <taxon>Vibrionales</taxon>
        <taxon>Vibrionaceae</taxon>
        <taxon>Photobacterium</taxon>
    </lineage>
</organism>
<dbReference type="InterPro" id="IPR001647">
    <property type="entry name" value="HTH_TetR"/>
</dbReference>
<dbReference type="InterPro" id="IPR011075">
    <property type="entry name" value="TetR_C"/>
</dbReference>
<evidence type="ECO:0000256" key="4">
    <source>
        <dbReference type="PROSITE-ProRule" id="PRU00335"/>
    </source>
</evidence>
<dbReference type="EMBL" id="PYMA01000001">
    <property type="protein sequence ID" value="PSW21893.1"/>
    <property type="molecule type" value="Genomic_DNA"/>
</dbReference>
<dbReference type="Gene3D" id="1.10.10.60">
    <property type="entry name" value="Homeodomain-like"/>
    <property type="match status" value="1"/>
</dbReference>
<evidence type="ECO:0000256" key="2">
    <source>
        <dbReference type="ARBA" id="ARBA00023125"/>
    </source>
</evidence>
<dbReference type="PANTHER" id="PTHR47506">
    <property type="entry name" value="TRANSCRIPTIONAL REGULATORY PROTEIN"/>
    <property type="match status" value="1"/>
</dbReference>
<proteinExistence type="predicted"/>
<protein>
    <submittedName>
        <fullName evidence="6">TetR/AcrR family transcriptional regulator</fullName>
    </submittedName>
</protein>
<feature type="DNA-binding region" description="H-T-H motif" evidence="4">
    <location>
        <begin position="28"/>
        <end position="47"/>
    </location>
</feature>
<keyword evidence="1" id="KW-0805">Transcription regulation</keyword>
<sequence length="196" mass="22514">MSKRQTTREHILTTAFDVASTEGLDSLTIGQLAKAAGMSKSGVFSHFNSKENLQVAVIEFAGQLFVERVIQPARIEAPDSIEKKLRVLLKHWLEWNQSFQGSCMFLDAWKDKANADSPLQSALQALTRHWLEYLAVQIDKAKSQGEFKPSLDTWQGVYRLYGNYLSCHLFHSLALETDDRQRFWQGIEDMFTEWRV</sequence>
<comment type="caution">
    <text evidence="6">The sequence shown here is derived from an EMBL/GenBank/DDBJ whole genome shotgun (WGS) entry which is preliminary data.</text>
</comment>
<dbReference type="AlphaFoldDB" id="A0A2T3P044"/>
<name>A0A2T3P044_9GAMM</name>
<keyword evidence="3" id="KW-0804">Transcription</keyword>
<dbReference type="GO" id="GO:0003677">
    <property type="term" value="F:DNA binding"/>
    <property type="evidence" value="ECO:0007669"/>
    <property type="project" value="UniProtKB-UniRule"/>
</dbReference>
<gene>
    <name evidence="6" type="ORF">C9I98_01090</name>
</gene>
<keyword evidence="2 4" id="KW-0238">DNA-binding</keyword>
<feature type="domain" description="HTH tetR-type" evidence="5">
    <location>
        <begin position="5"/>
        <end position="65"/>
    </location>
</feature>
<dbReference type="RefSeq" id="WP_036823251.1">
    <property type="nucleotide sequence ID" value="NZ_JGVO01000448.1"/>
</dbReference>
<dbReference type="InterPro" id="IPR009057">
    <property type="entry name" value="Homeodomain-like_sf"/>
</dbReference>
<dbReference type="PROSITE" id="PS50977">
    <property type="entry name" value="HTH_TETR_2"/>
    <property type="match status" value="1"/>
</dbReference>
<keyword evidence="7" id="KW-1185">Reference proteome</keyword>
<dbReference type="SUPFAM" id="SSF48498">
    <property type="entry name" value="Tetracyclin repressor-like, C-terminal domain"/>
    <property type="match status" value="1"/>
</dbReference>
<evidence type="ECO:0000256" key="1">
    <source>
        <dbReference type="ARBA" id="ARBA00023015"/>
    </source>
</evidence>
<dbReference type="SUPFAM" id="SSF46689">
    <property type="entry name" value="Homeodomain-like"/>
    <property type="match status" value="1"/>
</dbReference>
<evidence type="ECO:0000259" key="5">
    <source>
        <dbReference type="PROSITE" id="PS50977"/>
    </source>
</evidence>
<dbReference type="PANTHER" id="PTHR47506:SF6">
    <property type="entry name" value="HTH-TYPE TRANSCRIPTIONAL REPRESSOR NEMR"/>
    <property type="match status" value="1"/>
</dbReference>
<dbReference type="PRINTS" id="PR00455">
    <property type="entry name" value="HTHTETR"/>
</dbReference>
<dbReference type="Gene3D" id="1.10.357.10">
    <property type="entry name" value="Tetracycline Repressor, domain 2"/>
    <property type="match status" value="1"/>
</dbReference>
<evidence type="ECO:0000256" key="3">
    <source>
        <dbReference type="ARBA" id="ARBA00023163"/>
    </source>
</evidence>
<dbReference type="Proteomes" id="UP000241771">
    <property type="component" value="Unassembled WGS sequence"/>
</dbReference>
<reference evidence="6 7" key="1">
    <citation type="submission" date="2018-01" db="EMBL/GenBank/DDBJ databases">
        <title>Whole genome sequencing of Histamine producing bacteria.</title>
        <authorList>
            <person name="Butler K."/>
        </authorList>
    </citation>
    <scope>NUCLEOTIDE SEQUENCE [LARGE SCALE GENOMIC DNA]</scope>
    <source>
        <strain evidence="6 7">DSM 100436</strain>
    </source>
</reference>
<dbReference type="Pfam" id="PF00440">
    <property type="entry name" value="TetR_N"/>
    <property type="match status" value="1"/>
</dbReference>
<dbReference type="InterPro" id="IPR036271">
    <property type="entry name" value="Tet_transcr_reg_TetR-rel_C_sf"/>
</dbReference>
<dbReference type="Pfam" id="PF16925">
    <property type="entry name" value="TetR_C_13"/>
    <property type="match status" value="1"/>
</dbReference>